<dbReference type="Proteomes" id="UP000584670">
    <property type="component" value="Unassembled WGS sequence"/>
</dbReference>
<sequence>MGEADRIVRVPYDYAKGVAAARTVDFDGFKKSLTAPSVKKAFSEWSACMKAKGYSYPTPLAAMGSAEFSKGSISDHERAVAQRDVRCKEKVDLIHRWNEAESAVQRSLIKKNQAVLDRFQELQTAKVAAARKLLDPDD</sequence>
<organism evidence="1 2">
    <name type="scientific">Streptomyces cupreus</name>
    <dbReference type="NCBI Taxonomy" id="2759956"/>
    <lineage>
        <taxon>Bacteria</taxon>
        <taxon>Bacillati</taxon>
        <taxon>Actinomycetota</taxon>
        <taxon>Actinomycetes</taxon>
        <taxon>Kitasatosporales</taxon>
        <taxon>Streptomycetaceae</taxon>
        <taxon>Streptomyces</taxon>
    </lineage>
</organism>
<dbReference type="AlphaFoldDB" id="A0A7X1J2H7"/>
<evidence type="ECO:0000313" key="2">
    <source>
        <dbReference type="Proteomes" id="UP000584670"/>
    </source>
</evidence>
<keyword evidence="2" id="KW-1185">Reference proteome</keyword>
<name>A0A7X1J2H7_9ACTN</name>
<proteinExistence type="predicted"/>
<accession>A0A7X1J2H7</accession>
<protein>
    <submittedName>
        <fullName evidence="1">Uncharacterized protein</fullName>
    </submittedName>
</protein>
<evidence type="ECO:0000313" key="1">
    <source>
        <dbReference type="EMBL" id="MBC2902911.1"/>
    </source>
</evidence>
<comment type="caution">
    <text evidence="1">The sequence shown here is derived from an EMBL/GenBank/DDBJ whole genome shotgun (WGS) entry which is preliminary data.</text>
</comment>
<dbReference type="EMBL" id="JACMSF010000013">
    <property type="protein sequence ID" value="MBC2902911.1"/>
    <property type="molecule type" value="Genomic_DNA"/>
</dbReference>
<reference evidence="1 2" key="1">
    <citation type="submission" date="2020-08" db="EMBL/GenBank/DDBJ databases">
        <title>Streptomyces sp. PSKA01 genome sequencing and assembly.</title>
        <authorList>
            <person name="Mandal S."/>
            <person name="Maiti P.K."/>
            <person name="Das P."/>
        </authorList>
    </citation>
    <scope>NUCLEOTIDE SEQUENCE [LARGE SCALE GENOMIC DNA]</scope>
    <source>
        <strain evidence="1 2">PSKA01</strain>
    </source>
</reference>
<gene>
    <name evidence="1" type="ORF">H4N64_15090</name>
</gene>